<keyword evidence="4" id="KW-0472">Membrane</keyword>
<keyword evidence="6" id="KW-1185">Reference proteome</keyword>
<feature type="transmembrane region" description="Helical" evidence="4">
    <location>
        <begin position="52"/>
        <end position="70"/>
    </location>
</feature>
<dbReference type="OrthoDB" id="5242879at2"/>
<feature type="active site" description="Proton donor/acceptor" evidence="2">
    <location>
        <position position="172"/>
    </location>
</feature>
<sequence>MAQQQTEHAAAVPDDGNGTGAGGSGRRRSARRKKNRTTGDVVRKVVQVFGELLLTAGLVLLLFVAYELWWTNVEADAKQSQAIQGFAKDFAGPVTPPAPTTASAPDYGKPVVAPAPAHGGMIGIMYIPRFGADYSRPIMEGTGSDILDTLGLGHYPSTSMPGAPGNFAVAGHRQTHGAVLDNIHLLVPGDKIYVQTQDGYYTYVFRNNEIVLPSRTDVLLPVPTQPGATPTESYLTMTSCNPRFGAQERIIAYSLLESWQPASAGPPQEIAKQVAKTQGKG</sequence>
<keyword evidence="4" id="KW-0812">Transmembrane</keyword>
<evidence type="ECO:0000256" key="2">
    <source>
        <dbReference type="PIRSR" id="PIRSR605754-1"/>
    </source>
</evidence>
<protein>
    <submittedName>
        <fullName evidence="5">Class E sortase</fullName>
    </submittedName>
</protein>
<dbReference type="Proteomes" id="UP000295511">
    <property type="component" value="Unassembled WGS sequence"/>
</dbReference>
<name>A0A4R5KNX2_9MICC</name>
<feature type="region of interest" description="Disordered" evidence="3">
    <location>
        <begin position="262"/>
        <end position="281"/>
    </location>
</feature>
<evidence type="ECO:0000256" key="3">
    <source>
        <dbReference type="SAM" id="MobiDB-lite"/>
    </source>
</evidence>
<reference evidence="5 6" key="1">
    <citation type="submission" date="2019-03" db="EMBL/GenBank/DDBJ databases">
        <title>Whole genome sequence of Arthrobacter sp JH1-1.</title>
        <authorList>
            <person name="Trinh H.N."/>
        </authorList>
    </citation>
    <scope>NUCLEOTIDE SEQUENCE [LARGE SCALE GENOMIC DNA]</scope>
    <source>
        <strain evidence="5 6">JH1-1</strain>
    </source>
</reference>
<keyword evidence="1" id="KW-0378">Hydrolase</keyword>
<dbReference type="EMBL" id="SMRU01000008">
    <property type="protein sequence ID" value="TDF97389.1"/>
    <property type="molecule type" value="Genomic_DNA"/>
</dbReference>
<evidence type="ECO:0000313" key="6">
    <source>
        <dbReference type="Proteomes" id="UP000295511"/>
    </source>
</evidence>
<dbReference type="InterPro" id="IPR053465">
    <property type="entry name" value="Sortase_Class_E"/>
</dbReference>
<accession>A0A4R5KNX2</accession>
<feature type="compositionally biased region" description="Basic residues" evidence="3">
    <location>
        <begin position="25"/>
        <end position="36"/>
    </location>
</feature>
<organism evidence="5 6">
    <name type="scientific">Arthrobacter terricola</name>
    <dbReference type="NCBI Taxonomy" id="2547396"/>
    <lineage>
        <taxon>Bacteria</taxon>
        <taxon>Bacillati</taxon>
        <taxon>Actinomycetota</taxon>
        <taxon>Actinomycetes</taxon>
        <taxon>Micrococcales</taxon>
        <taxon>Micrococcaceae</taxon>
        <taxon>Arthrobacter</taxon>
    </lineage>
</organism>
<dbReference type="NCBIfam" id="TIGR01076">
    <property type="entry name" value="sortase_fam"/>
    <property type="match status" value="1"/>
</dbReference>
<dbReference type="SUPFAM" id="SSF63817">
    <property type="entry name" value="Sortase"/>
    <property type="match status" value="1"/>
</dbReference>
<proteinExistence type="predicted"/>
<keyword evidence="4" id="KW-1133">Transmembrane helix</keyword>
<gene>
    <name evidence="5" type="ORF">E1809_08525</name>
</gene>
<evidence type="ECO:0000256" key="4">
    <source>
        <dbReference type="SAM" id="Phobius"/>
    </source>
</evidence>
<dbReference type="Gene3D" id="2.40.260.10">
    <property type="entry name" value="Sortase"/>
    <property type="match status" value="1"/>
</dbReference>
<comment type="caution">
    <text evidence="5">The sequence shown here is derived from an EMBL/GenBank/DDBJ whole genome shotgun (WGS) entry which is preliminary data.</text>
</comment>
<dbReference type="Pfam" id="PF04203">
    <property type="entry name" value="Sortase"/>
    <property type="match status" value="1"/>
</dbReference>
<dbReference type="InterPro" id="IPR023365">
    <property type="entry name" value="Sortase_dom-sf"/>
</dbReference>
<dbReference type="CDD" id="cd05830">
    <property type="entry name" value="Sortase_E"/>
    <property type="match status" value="1"/>
</dbReference>
<dbReference type="GO" id="GO:0016787">
    <property type="term" value="F:hydrolase activity"/>
    <property type="evidence" value="ECO:0007669"/>
    <property type="project" value="UniProtKB-KW"/>
</dbReference>
<dbReference type="AlphaFoldDB" id="A0A4R5KNX2"/>
<feature type="active site" description="Acyl-thioester intermediate" evidence="2">
    <location>
        <position position="240"/>
    </location>
</feature>
<evidence type="ECO:0000313" key="5">
    <source>
        <dbReference type="EMBL" id="TDF97389.1"/>
    </source>
</evidence>
<evidence type="ECO:0000256" key="1">
    <source>
        <dbReference type="ARBA" id="ARBA00022801"/>
    </source>
</evidence>
<feature type="region of interest" description="Disordered" evidence="3">
    <location>
        <begin position="1"/>
        <end position="37"/>
    </location>
</feature>
<dbReference type="NCBIfam" id="NF033747">
    <property type="entry name" value="class_E_sortase"/>
    <property type="match status" value="1"/>
</dbReference>
<dbReference type="InterPro" id="IPR005754">
    <property type="entry name" value="Sortase"/>
</dbReference>
<dbReference type="InterPro" id="IPR042003">
    <property type="entry name" value="Sortase_E"/>
</dbReference>